<evidence type="ECO:0000313" key="13">
    <source>
        <dbReference type="Proteomes" id="UP000038040"/>
    </source>
</evidence>
<keyword evidence="14" id="KW-1185">Reference proteome</keyword>
<evidence type="ECO:0000259" key="11">
    <source>
        <dbReference type="Pfam" id="PF25308"/>
    </source>
</evidence>
<comment type="subunit">
    <text evidence="7">Component of the Mediator complex.</text>
</comment>
<keyword evidence="6 7" id="KW-0539">Nucleus</keyword>
<organism evidence="13 15">
    <name type="scientific">Dracunculus medinensis</name>
    <name type="common">Guinea worm</name>
    <dbReference type="NCBI Taxonomy" id="318479"/>
    <lineage>
        <taxon>Eukaryota</taxon>
        <taxon>Metazoa</taxon>
        <taxon>Ecdysozoa</taxon>
        <taxon>Nematoda</taxon>
        <taxon>Chromadorea</taxon>
        <taxon>Rhabditida</taxon>
        <taxon>Spirurina</taxon>
        <taxon>Dracunculoidea</taxon>
        <taxon>Dracunculidae</taxon>
        <taxon>Dracunculus</taxon>
    </lineage>
</organism>
<gene>
    <name evidence="12" type="ORF">DME_LOCUS8636</name>
</gene>
<evidence type="ECO:0000313" key="15">
    <source>
        <dbReference type="WBParaSite" id="DME_0000475301-mRNA-1"/>
    </source>
</evidence>
<feature type="domain" description="Mediator of RNA polymerase II transcription subunit 14 RM3" evidence="10">
    <location>
        <begin position="377"/>
        <end position="489"/>
    </location>
</feature>
<evidence type="ECO:0000256" key="4">
    <source>
        <dbReference type="ARBA" id="ARBA00023159"/>
    </source>
</evidence>
<evidence type="ECO:0000313" key="14">
    <source>
        <dbReference type="Proteomes" id="UP000274756"/>
    </source>
</evidence>
<dbReference type="InterPro" id="IPR055122">
    <property type="entry name" value="Med14_N"/>
</dbReference>
<proteinExistence type="inferred from homology"/>
<evidence type="ECO:0000313" key="12">
    <source>
        <dbReference type="EMBL" id="VDN58663.1"/>
    </source>
</evidence>
<dbReference type="STRING" id="318479.A0A0N4UBZ1"/>
<evidence type="ECO:0000256" key="2">
    <source>
        <dbReference type="ARBA" id="ARBA00007813"/>
    </source>
</evidence>
<dbReference type="WBParaSite" id="DME_0000475301-mRNA-1">
    <property type="protein sequence ID" value="DME_0000475301-mRNA-1"/>
    <property type="gene ID" value="DME_0000475301"/>
</dbReference>
<dbReference type="GO" id="GO:0003712">
    <property type="term" value="F:transcription coregulator activity"/>
    <property type="evidence" value="ECO:0007669"/>
    <property type="project" value="UniProtKB-UniRule"/>
</dbReference>
<keyword evidence="4 7" id="KW-0010">Activator</keyword>
<evidence type="ECO:0000256" key="3">
    <source>
        <dbReference type="ARBA" id="ARBA00023015"/>
    </source>
</evidence>
<dbReference type="InterPro" id="IPR057322">
    <property type="entry name" value="Rgr-1_C"/>
</dbReference>
<dbReference type="Pfam" id="PF25065">
    <property type="entry name" value="RM3_Med14"/>
    <property type="match status" value="1"/>
</dbReference>
<dbReference type="PANTHER" id="PTHR12809">
    <property type="entry name" value="MEDIATOR COMPLEX SUBUNIT"/>
    <property type="match status" value="1"/>
</dbReference>
<feature type="domain" description="Rgr-1 C-terminal" evidence="11">
    <location>
        <begin position="1126"/>
        <end position="1295"/>
    </location>
</feature>
<dbReference type="Proteomes" id="UP000274756">
    <property type="component" value="Unassembled WGS sequence"/>
</dbReference>
<dbReference type="EMBL" id="UYYG01001170">
    <property type="protein sequence ID" value="VDN58663.1"/>
    <property type="molecule type" value="Genomic_DNA"/>
</dbReference>
<dbReference type="GO" id="GO:0016592">
    <property type="term" value="C:mediator complex"/>
    <property type="evidence" value="ECO:0007669"/>
    <property type="project" value="UniProtKB-UniRule"/>
</dbReference>
<dbReference type="Pfam" id="PF08638">
    <property type="entry name" value="Med14"/>
    <property type="match status" value="1"/>
</dbReference>
<dbReference type="InterPro" id="IPR013947">
    <property type="entry name" value="Mediator_Med14"/>
</dbReference>
<dbReference type="PANTHER" id="PTHR12809:SF2">
    <property type="entry name" value="MEDIATOR OF RNA POLYMERASE II TRANSCRIPTION SUBUNIT 14"/>
    <property type="match status" value="1"/>
</dbReference>
<feature type="domain" description="Mediator of RNA polymerase II transcription subunit 14 RM6" evidence="9">
    <location>
        <begin position="760"/>
        <end position="840"/>
    </location>
</feature>
<dbReference type="OrthoDB" id="205099at2759"/>
<dbReference type="Pfam" id="PF25308">
    <property type="entry name" value="Rgr-1_C"/>
    <property type="match status" value="1"/>
</dbReference>
<reference evidence="12 14" key="2">
    <citation type="submission" date="2018-11" db="EMBL/GenBank/DDBJ databases">
        <authorList>
            <consortium name="Pathogen Informatics"/>
        </authorList>
    </citation>
    <scope>NUCLEOTIDE SEQUENCE [LARGE SCALE GENOMIC DNA]</scope>
</reference>
<dbReference type="InterPro" id="IPR056879">
    <property type="entry name" value="RM3_Med14"/>
</dbReference>
<evidence type="ECO:0000256" key="5">
    <source>
        <dbReference type="ARBA" id="ARBA00023163"/>
    </source>
</evidence>
<comment type="function">
    <text evidence="7">Component of the Mediator complex, a coactivator involved in the regulated transcription of nearly all RNA polymerase II-dependent genes. Mediator functions as a bridge to convey information from gene-specific regulatory proteins to the basal RNA polymerase II transcription machinery. Mediator is recruited to promoters by direct interactions with regulatory proteins and serves as a scaffold for the assembly of a functional preinitiation complex with RNA polymerase II and the general transcription factors.</text>
</comment>
<dbReference type="Pfam" id="PF22984">
    <property type="entry name" value="RM6_Med14"/>
    <property type="match status" value="1"/>
</dbReference>
<name>A0A0N4UBZ1_DRAME</name>
<dbReference type="GO" id="GO:0006357">
    <property type="term" value="P:regulation of transcription by RNA polymerase II"/>
    <property type="evidence" value="ECO:0007669"/>
    <property type="project" value="InterPro"/>
</dbReference>
<sequence length="1304" mass="148288">MSRKIYGDMEDEEEYMKPMLPTVPEKCGPPVISLGHLIEFAVQQIFHELTVLSEFIVQFAHSTRTLFIKLLAVVKWVKSSKKFESCASICYFLDQQSQYFIDTADRLVQLAREDLIHARVHDLLEKPIEHISICVRLDNLITYDEVGLQIFFLQSRFIRPSEITAREQASILARLNQVLQTRISICAKRMSPRITSVLIKNGMVTLTVPGEFSVSLSLLGERDTTKWTLLNIKILVEDYEIGYGTKLVHPLQVNMLHNVLQLRMDKADDAISEVYNFLHSFAQSLQLDVLYCQATQAVRGPMRQYTTIDRYDRTQGILIISYWLKKTHHNRFSSQYRIKISSSADNINSGLRVRHYPDGKNLPKIDDRTGRLSISGILSETVVIRCRERLLQIRECLKSLKPFSPVSLTGKAAPTLTYPLLGPESNQDEMLIISVNGFSGDVLVIVRALVLYSSRLELCELERFLNDRSSIQRISSLIYRLRILLMMERYRKSIASLAVRIVPEKTLSVLLPNISSLPSDRLCLQFVKEDAFFLIISWKSDDIKGFDIDMYLFCNTERKTNMIRLHPSQVLSSSPSSNFSSYDKSIGMPSVQRKRWIGNVKELSSAIAIIDDRIAFMRICEELSKRCVSYQPVTKEPVVGGLLLQISDFSGALPSASKEFFSSMTNCCLRLDTRSRVIWPFECTLTETPLIADIPGSANVLGKRSRTKLTVMEINGSGGISSLNTSESVSIHMLDRLTIFSHMYEPVREFADAYYSYYNQYCNIVAFTYHKLVIAYGTNRNYLVIISWKSQKTTKPYFYLTLGIWPNQRNLNNKCEQMNENVWNPHILMHQRLQEQFNRHRSLCQLMQYLIDTISPLCCLHNFIHMRLHSLRAYCQLSNLEPSLPITLQANLSVIDEHTIRLLYGNIHLEFLLVGGYRVGVRDCGRGGVSAHRLKTFCNKFVSPEMRSANDEPSAYLNWMHSSSSGPGSLPPHQITRSPASRIAASPMSYLSLSVPPADTVPSPLRHPQGDHLRCRSPILIDHGALQTMTAINDSDYLFSLSYLSRLGPALESYRRDNRGNSPLPAIHLKSLLTTPELIRISVSGAVPPSPRNESFLAVLNVYLDDDTMSLKLRIDFENSSPPSESDLRIFERYFKRYIARSGNEIAFIAFSNACRIVSPGIFSSIARIMEAQMDWSENSPWRPSLQLTMWNQEGSTSRARISPGIAIDQTNTNILIPLCLRPTKRKDGERNADASKYVIPLIYNTQTNMITRRNSEEDSSNASTILLSITEQYSHTTECPLWFAVNSLAYKFVPSNTTSSIQC</sequence>
<comment type="similarity">
    <text evidence="2 7">Belongs to the Mediator complex subunit 14 family.</text>
</comment>
<evidence type="ECO:0000256" key="7">
    <source>
        <dbReference type="RuleBase" id="RU365082"/>
    </source>
</evidence>
<keyword evidence="3 7" id="KW-0805">Transcription regulation</keyword>
<accession>A0A0N4UBZ1</accession>
<evidence type="ECO:0000259" key="8">
    <source>
        <dbReference type="Pfam" id="PF08638"/>
    </source>
</evidence>
<dbReference type="AlphaFoldDB" id="A0A0N4UBZ1"/>
<feature type="domain" description="Mediator complex subunit MED14 N-terminal" evidence="8">
    <location>
        <begin position="32"/>
        <end position="218"/>
    </location>
</feature>
<keyword evidence="5 7" id="KW-0804">Transcription</keyword>
<dbReference type="InterPro" id="IPR055114">
    <property type="entry name" value="Med14_RM6"/>
</dbReference>
<evidence type="ECO:0000256" key="1">
    <source>
        <dbReference type="ARBA" id="ARBA00004123"/>
    </source>
</evidence>
<protein>
    <recommendedName>
        <fullName evidence="7">Mediator of RNA polymerase II transcription subunit 14</fullName>
    </recommendedName>
    <alternativeName>
        <fullName evidence="7">Mediator complex subunit 14</fullName>
    </alternativeName>
</protein>
<dbReference type="Proteomes" id="UP000038040">
    <property type="component" value="Unplaced"/>
</dbReference>
<reference evidence="15" key="1">
    <citation type="submission" date="2017-02" db="UniProtKB">
        <authorList>
            <consortium name="WormBaseParasite"/>
        </authorList>
    </citation>
    <scope>IDENTIFICATION</scope>
</reference>
<evidence type="ECO:0000259" key="9">
    <source>
        <dbReference type="Pfam" id="PF22984"/>
    </source>
</evidence>
<dbReference type="GO" id="GO:0070847">
    <property type="term" value="C:core mediator complex"/>
    <property type="evidence" value="ECO:0007669"/>
    <property type="project" value="TreeGrafter"/>
</dbReference>
<evidence type="ECO:0000256" key="6">
    <source>
        <dbReference type="ARBA" id="ARBA00023242"/>
    </source>
</evidence>
<evidence type="ECO:0000259" key="10">
    <source>
        <dbReference type="Pfam" id="PF25065"/>
    </source>
</evidence>
<comment type="subcellular location">
    <subcellularLocation>
        <location evidence="1 7">Nucleus</location>
    </subcellularLocation>
</comment>